<organism evidence="3 4">
    <name type="scientific">Cyphellophora attinorum</name>
    <dbReference type="NCBI Taxonomy" id="1664694"/>
    <lineage>
        <taxon>Eukaryota</taxon>
        <taxon>Fungi</taxon>
        <taxon>Dikarya</taxon>
        <taxon>Ascomycota</taxon>
        <taxon>Pezizomycotina</taxon>
        <taxon>Eurotiomycetes</taxon>
        <taxon>Chaetothyriomycetidae</taxon>
        <taxon>Chaetothyriales</taxon>
        <taxon>Cyphellophoraceae</taxon>
        <taxon>Cyphellophora</taxon>
    </lineage>
</organism>
<keyword evidence="2" id="KW-1133">Transmembrane helix</keyword>
<feature type="region of interest" description="Disordered" evidence="1">
    <location>
        <begin position="1"/>
        <end position="102"/>
    </location>
</feature>
<dbReference type="OrthoDB" id="10605483at2759"/>
<proteinExistence type="predicted"/>
<gene>
    <name evidence="3" type="ORF">AB675_9221</name>
</gene>
<evidence type="ECO:0008006" key="5">
    <source>
        <dbReference type="Google" id="ProtNLM"/>
    </source>
</evidence>
<feature type="region of interest" description="Disordered" evidence="1">
    <location>
        <begin position="331"/>
        <end position="441"/>
    </location>
</feature>
<evidence type="ECO:0000256" key="2">
    <source>
        <dbReference type="SAM" id="Phobius"/>
    </source>
</evidence>
<feature type="compositionally biased region" description="Low complexity" evidence="1">
    <location>
        <begin position="75"/>
        <end position="102"/>
    </location>
</feature>
<name>A0A0N0NNA7_9EURO</name>
<comment type="caution">
    <text evidence="3">The sequence shown here is derived from an EMBL/GenBank/DDBJ whole genome shotgun (WGS) entry which is preliminary data.</text>
</comment>
<keyword evidence="2" id="KW-0812">Transmembrane</keyword>
<feature type="compositionally biased region" description="Polar residues" evidence="1">
    <location>
        <begin position="288"/>
        <end position="299"/>
    </location>
</feature>
<evidence type="ECO:0000313" key="3">
    <source>
        <dbReference type="EMBL" id="KPI41401.1"/>
    </source>
</evidence>
<evidence type="ECO:0000256" key="1">
    <source>
        <dbReference type="SAM" id="MobiDB-lite"/>
    </source>
</evidence>
<accession>A0A0N0NNA7</accession>
<feature type="compositionally biased region" description="Low complexity" evidence="1">
    <location>
        <begin position="1"/>
        <end position="66"/>
    </location>
</feature>
<dbReference type="RefSeq" id="XP_018001364.1">
    <property type="nucleotide sequence ID" value="XM_018149736.1"/>
</dbReference>
<dbReference type="EMBL" id="LFJN01000009">
    <property type="protein sequence ID" value="KPI41401.1"/>
    <property type="molecule type" value="Genomic_DNA"/>
</dbReference>
<feature type="region of interest" description="Disordered" evidence="1">
    <location>
        <begin position="247"/>
        <end position="305"/>
    </location>
</feature>
<evidence type="ECO:0000313" key="4">
    <source>
        <dbReference type="Proteomes" id="UP000038010"/>
    </source>
</evidence>
<dbReference type="GeneID" id="28741616"/>
<dbReference type="Proteomes" id="UP000038010">
    <property type="component" value="Unassembled WGS sequence"/>
</dbReference>
<keyword evidence="4" id="KW-1185">Reference proteome</keyword>
<reference evidence="3 4" key="1">
    <citation type="submission" date="2015-06" db="EMBL/GenBank/DDBJ databases">
        <title>Draft genome of the ant-associated black yeast Phialophora attae CBS 131958.</title>
        <authorList>
            <person name="Moreno L.F."/>
            <person name="Stielow B.J."/>
            <person name="de Hoog S."/>
            <person name="Vicente V.A."/>
            <person name="Weiss V.A."/>
            <person name="de Vries M."/>
            <person name="Cruz L.M."/>
            <person name="Souza E.M."/>
        </authorList>
    </citation>
    <scope>NUCLEOTIDE SEQUENCE [LARGE SCALE GENOMIC DNA]</scope>
    <source>
        <strain evidence="3 4">CBS 131958</strain>
    </source>
</reference>
<feature type="transmembrane region" description="Helical" evidence="2">
    <location>
        <begin position="181"/>
        <end position="204"/>
    </location>
</feature>
<dbReference type="AlphaFoldDB" id="A0A0N0NNA7"/>
<dbReference type="STRING" id="1664694.A0A0N0NNA7"/>
<feature type="compositionally biased region" description="Polar residues" evidence="1">
    <location>
        <begin position="334"/>
        <end position="349"/>
    </location>
</feature>
<dbReference type="VEuPathDB" id="FungiDB:AB675_9221"/>
<keyword evidence="2" id="KW-0472">Membrane</keyword>
<sequence>MSDIDTTTSNSTTITTTTLSSITTTLPPPTTTVAPTTVPPSSTTLRTTTAPPPTTSSLIPSSTTAPPTTPPPSSSSPSSIPPSSSSSESSSERPSSTFTPETIVTTRTSISYATFSSESTSVSSFTQGNGAIGYTTITEVVIASSAAATITSASSYTTTPTALAGSDGVNASSGLSTGAKAGIGAGIAIAVVIAAAFGFWYSWFQRRKRRRISSDESQYAHSTLPAMSYGSGGRDYGAGSALGAGLGYTDRSETRSELPSPPMGSPDPLMGNRPNDRLFPAAAGPVSWGSSQQNPSDAHSVSDYGDATKAGAVTSAYPAELGENDHVGALAGRTLSNGSQHNNRGSMGQSPYPDQGTLPSRNLSGHSRTLSDSSHHASAYHNSMGSDNPYAAELQGGPNNQASELEGNGMSRRMSSERKPYRPGHSSLLFKNNGMDPSQNF</sequence>
<protein>
    <recommendedName>
        <fullName evidence="5">Mid2 domain-containing protein</fullName>
    </recommendedName>
</protein>
<feature type="compositionally biased region" description="Polar residues" evidence="1">
    <location>
        <begin position="357"/>
        <end position="372"/>
    </location>
</feature>